<dbReference type="OrthoDB" id="9972657at2759"/>
<reference evidence="5 6" key="3">
    <citation type="journal article" date="2015" name="Genome Announc.">
        <title>Draft Genome Sequence of the Archiascomycetous Yeast Saitoella complicata.</title>
        <authorList>
            <person name="Yamauchi K."/>
            <person name="Kondo S."/>
            <person name="Hamamoto M."/>
            <person name="Takahashi Y."/>
            <person name="Ogura Y."/>
            <person name="Hayashi T."/>
            <person name="Nishida H."/>
        </authorList>
    </citation>
    <scope>NUCLEOTIDE SEQUENCE [LARGE SCALE GENOMIC DNA]</scope>
    <source>
        <strain evidence="5 6">NRRL Y-17804</strain>
    </source>
</reference>
<reference evidence="5 6" key="1">
    <citation type="journal article" date="2011" name="J. Gen. Appl. Microbiol.">
        <title>Draft genome sequencing of the enigmatic yeast Saitoella complicata.</title>
        <authorList>
            <person name="Nishida H."/>
            <person name="Hamamoto M."/>
            <person name="Sugiyama J."/>
        </authorList>
    </citation>
    <scope>NUCLEOTIDE SEQUENCE [LARGE SCALE GENOMIC DNA]</scope>
    <source>
        <strain evidence="5 6">NRRL Y-17804</strain>
    </source>
</reference>
<dbReference type="RefSeq" id="XP_019024313.1">
    <property type="nucleotide sequence ID" value="XM_019169462.1"/>
</dbReference>
<dbReference type="Proteomes" id="UP000033140">
    <property type="component" value="Unassembled WGS sequence"/>
</dbReference>
<dbReference type="Gene3D" id="3.40.50.300">
    <property type="entry name" value="P-loop containing nucleotide triphosphate hydrolases"/>
    <property type="match status" value="1"/>
</dbReference>
<evidence type="ECO:0000256" key="1">
    <source>
        <dbReference type="ARBA" id="ARBA00022741"/>
    </source>
</evidence>
<dbReference type="EMBL" id="BACD03000003">
    <property type="protein sequence ID" value="GAO46325.1"/>
    <property type="molecule type" value="Genomic_DNA"/>
</dbReference>
<proteinExistence type="inferred from homology"/>
<dbReference type="SUPFAM" id="SSF52540">
    <property type="entry name" value="P-loop containing nucleoside triphosphate hydrolases"/>
    <property type="match status" value="1"/>
</dbReference>
<dbReference type="GO" id="GO:0006400">
    <property type="term" value="P:tRNA modification"/>
    <property type="evidence" value="ECO:0007669"/>
    <property type="project" value="UniProtKB-ARBA"/>
</dbReference>
<evidence type="ECO:0000256" key="4">
    <source>
        <dbReference type="ARBA" id="ARBA00063730"/>
    </source>
</evidence>
<dbReference type="FunFam" id="3.40.50.300:FF:000827">
    <property type="entry name" value="KTI12 chromatin-associated homolog"/>
    <property type="match status" value="1"/>
</dbReference>
<evidence type="ECO:0008006" key="7">
    <source>
        <dbReference type="Google" id="ProtNLM"/>
    </source>
</evidence>
<accession>A0A0E9NA95</accession>
<comment type="similarity">
    <text evidence="3">Belongs to the KTI12 family.</text>
</comment>
<dbReference type="AlphaFoldDB" id="A0A0E9NA95"/>
<keyword evidence="6" id="KW-1185">Reference proteome</keyword>
<evidence type="ECO:0000313" key="6">
    <source>
        <dbReference type="Proteomes" id="UP000033140"/>
    </source>
</evidence>
<evidence type="ECO:0000256" key="2">
    <source>
        <dbReference type="ARBA" id="ARBA00022840"/>
    </source>
</evidence>
<evidence type="ECO:0000313" key="5">
    <source>
        <dbReference type="EMBL" id="GAO46325.1"/>
    </source>
</evidence>
<sequence length="282" mass="31861">MPLIIISGFPSSGKTTRANEIKAALLSKIESTCSSLKVHHISDDTLHIPREIYRDTKKEKSARGTLLSAAERVLSPNDIVILDSMNYIKGFRYQLYCKAKEFSTPHCVVHVGVPIDISREWNKARGAEGYPEDVLEALLMRYEEPNAMTRWDSPLFTIPAHTDEKAPVDDIWDALHNKAIKPNSATVLKPALAMDYLTTLDRHTQEITKFILDAQTTHSAGLLPIPDCTIEFEMPVEGVSMPKMQRLRRQFVGLNRMHAMETGRIRELFVEFLNGQLSEADE</sequence>
<organism evidence="5 6">
    <name type="scientific">Saitoella complicata (strain BCRC 22490 / CBS 7301 / JCM 7358 / NBRC 10748 / NRRL Y-17804)</name>
    <dbReference type="NCBI Taxonomy" id="698492"/>
    <lineage>
        <taxon>Eukaryota</taxon>
        <taxon>Fungi</taxon>
        <taxon>Dikarya</taxon>
        <taxon>Ascomycota</taxon>
        <taxon>Taphrinomycotina</taxon>
        <taxon>Taphrinomycotina incertae sedis</taxon>
        <taxon>Saitoella</taxon>
    </lineage>
</organism>
<keyword evidence="2" id="KW-0067">ATP-binding</keyword>
<dbReference type="GO" id="GO:0005524">
    <property type="term" value="F:ATP binding"/>
    <property type="evidence" value="ECO:0007669"/>
    <property type="project" value="UniProtKB-KW"/>
</dbReference>
<dbReference type="PANTHER" id="PTHR12435">
    <property type="match status" value="1"/>
</dbReference>
<dbReference type="OMA" id="THSRWDK"/>
<dbReference type="GO" id="GO:0006357">
    <property type="term" value="P:regulation of transcription by RNA polymerase II"/>
    <property type="evidence" value="ECO:0007669"/>
    <property type="project" value="UniProtKB-ARBA"/>
</dbReference>
<comment type="subunit">
    <text evidence="4">Interacts with the elongator complex.</text>
</comment>
<dbReference type="Pfam" id="PF08433">
    <property type="entry name" value="KTI12"/>
    <property type="match status" value="1"/>
</dbReference>
<name>A0A0E9NA95_SAICN</name>
<comment type="caution">
    <text evidence="5">The sequence shown here is derived from an EMBL/GenBank/DDBJ whole genome shotgun (WGS) entry which is preliminary data.</text>
</comment>
<dbReference type="STRING" id="698492.A0A0E9NA95"/>
<dbReference type="InterPro" id="IPR027417">
    <property type="entry name" value="P-loop_NTPase"/>
</dbReference>
<evidence type="ECO:0000256" key="3">
    <source>
        <dbReference type="ARBA" id="ARBA00025768"/>
    </source>
</evidence>
<dbReference type="InterPro" id="IPR013641">
    <property type="entry name" value="KTI12/PSTK"/>
</dbReference>
<reference evidence="5 6" key="2">
    <citation type="journal article" date="2014" name="J. Gen. Appl. Microbiol.">
        <title>The early diverging ascomycetous budding yeast Saitoella complicata has three histone deacetylases belonging to the Clr6, Hos2, and Rpd3 lineages.</title>
        <authorList>
            <person name="Nishida H."/>
            <person name="Matsumoto T."/>
            <person name="Kondo S."/>
            <person name="Hamamoto M."/>
            <person name="Yoshikawa H."/>
        </authorList>
    </citation>
    <scope>NUCLEOTIDE SEQUENCE [LARGE SCALE GENOMIC DNA]</scope>
    <source>
        <strain evidence="5 6">NRRL Y-17804</strain>
    </source>
</reference>
<protein>
    <recommendedName>
        <fullName evidence="7">Chromatin associated protein KTI12</fullName>
    </recommendedName>
</protein>
<gene>
    <name evidence="5" type="ORF">G7K_0557-t1</name>
</gene>
<keyword evidence="1" id="KW-0547">Nucleotide-binding</keyword>